<gene>
    <name evidence="3" type="ordered locus">Cyast_1483</name>
</gene>
<feature type="chain" id="PRO_5003938833" evidence="2">
    <location>
        <begin position="27"/>
        <end position="109"/>
    </location>
</feature>
<evidence type="ECO:0000313" key="3">
    <source>
        <dbReference type="EMBL" id="AFZ47446.1"/>
    </source>
</evidence>
<dbReference type="STRING" id="292563.Cyast_1483"/>
<proteinExistence type="predicted"/>
<evidence type="ECO:0000313" key="4">
    <source>
        <dbReference type="Proteomes" id="UP000010483"/>
    </source>
</evidence>
<dbReference type="EMBL" id="CP003940">
    <property type="protein sequence ID" value="AFZ47446.1"/>
    <property type="molecule type" value="Genomic_DNA"/>
</dbReference>
<reference evidence="4" key="1">
    <citation type="journal article" date="2013" name="Proc. Natl. Acad. Sci. U.S.A.">
        <title>Improving the coverage of the cyanobacterial phylum using diversity-driven genome sequencing.</title>
        <authorList>
            <person name="Shih P.M."/>
            <person name="Wu D."/>
            <person name="Latifi A."/>
            <person name="Axen S.D."/>
            <person name="Fewer D.P."/>
            <person name="Talla E."/>
            <person name="Calteau A."/>
            <person name="Cai F."/>
            <person name="Tandeau de Marsac N."/>
            <person name="Rippka R."/>
            <person name="Herdman M."/>
            <person name="Sivonen K."/>
            <person name="Coursin T."/>
            <person name="Laurent T."/>
            <person name="Goodwin L."/>
            <person name="Nolan M."/>
            <person name="Davenport K.W."/>
            <person name="Han C.S."/>
            <person name="Rubin E.M."/>
            <person name="Eisen J.A."/>
            <person name="Woyke T."/>
            <person name="Gugger M."/>
            <person name="Kerfeld C.A."/>
        </authorList>
    </citation>
    <scope>NUCLEOTIDE SEQUENCE [LARGE SCALE GENOMIC DNA]</scope>
    <source>
        <strain evidence="4">ATCC 29140 / PCC 7202</strain>
    </source>
</reference>
<evidence type="ECO:0000256" key="2">
    <source>
        <dbReference type="SAM" id="SignalP"/>
    </source>
</evidence>
<name>K9YKH2_CYASC</name>
<feature type="region of interest" description="Disordered" evidence="1">
    <location>
        <begin position="54"/>
        <end position="109"/>
    </location>
</feature>
<keyword evidence="4" id="KW-1185">Reference proteome</keyword>
<protein>
    <submittedName>
        <fullName evidence="3">Uncharacterized protein</fullName>
    </submittedName>
</protein>
<feature type="signal peptide" evidence="2">
    <location>
        <begin position="1"/>
        <end position="26"/>
    </location>
</feature>
<dbReference type="AlphaFoldDB" id="K9YKH2"/>
<keyword evidence="2" id="KW-0732">Signal</keyword>
<dbReference type="BioCyc" id="CSTA292563:G1353-1495-MONOMER"/>
<dbReference type="Proteomes" id="UP000010483">
    <property type="component" value="Chromosome"/>
</dbReference>
<evidence type="ECO:0000256" key="1">
    <source>
        <dbReference type="SAM" id="MobiDB-lite"/>
    </source>
</evidence>
<organism evidence="3 4">
    <name type="scientific">Cyanobacterium stanieri (strain ATCC 29140 / PCC 7202)</name>
    <dbReference type="NCBI Taxonomy" id="292563"/>
    <lineage>
        <taxon>Bacteria</taxon>
        <taxon>Bacillati</taxon>
        <taxon>Cyanobacteriota</taxon>
        <taxon>Cyanophyceae</taxon>
        <taxon>Oscillatoriophycideae</taxon>
        <taxon>Chroococcales</taxon>
        <taxon>Geminocystaceae</taxon>
        <taxon>Cyanobacterium</taxon>
    </lineage>
</organism>
<accession>K9YKH2</accession>
<dbReference type="KEGG" id="csn:Cyast_1483"/>
<sequence length="109" mass="11737">MNTSRNIIKLLTISSLVIIPAQAVKAMPECYVIDTMGKIVNLGFMCNIQITTNERPTPATNQTPPPSQPVNGVEIPQSIPENNQLITPTPPPSNTSTPPTNNRGTVPTF</sequence>
<dbReference type="HOGENOM" id="CLU_2179483_0_0_3"/>